<dbReference type="SUPFAM" id="SSF47384">
    <property type="entry name" value="Homodimeric domain of signal transducing histidine kinase"/>
    <property type="match status" value="1"/>
</dbReference>
<keyword evidence="8" id="KW-0418">Kinase</keyword>
<evidence type="ECO:0000313" key="8">
    <source>
        <dbReference type="EMBL" id="MDN3711120.1"/>
    </source>
</evidence>
<dbReference type="InterPro" id="IPR036097">
    <property type="entry name" value="HisK_dim/P_sf"/>
</dbReference>
<evidence type="ECO:0000256" key="2">
    <source>
        <dbReference type="ARBA" id="ARBA00012438"/>
    </source>
</evidence>
<keyword evidence="9" id="KW-1185">Reference proteome</keyword>
<dbReference type="SUPFAM" id="SSF55785">
    <property type="entry name" value="PYP-like sensor domain (PAS domain)"/>
    <property type="match status" value="2"/>
</dbReference>
<dbReference type="Pfam" id="PF00512">
    <property type="entry name" value="HisKA"/>
    <property type="match status" value="1"/>
</dbReference>
<dbReference type="InterPro" id="IPR035965">
    <property type="entry name" value="PAS-like_dom_sf"/>
</dbReference>
<dbReference type="Pfam" id="PF13426">
    <property type="entry name" value="PAS_9"/>
    <property type="match status" value="1"/>
</dbReference>
<dbReference type="InterPro" id="IPR000700">
    <property type="entry name" value="PAS-assoc_C"/>
</dbReference>
<gene>
    <name evidence="8" type="ORF">QWZ10_03525</name>
</gene>
<keyword evidence="4" id="KW-0902">Two-component regulatory system</keyword>
<dbReference type="EC" id="2.7.13.3" evidence="2"/>
<dbReference type="PROSITE" id="PS50113">
    <property type="entry name" value="PAC"/>
    <property type="match status" value="2"/>
</dbReference>
<dbReference type="CDD" id="cd00082">
    <property type="entry name" value="HisKA"/>
    <property type="match status" value="1"/>
</dbReference>
<feature type="domain" description="Histidine kinase" evidence="5">
    <location>
        <begin position="212"/>
        <end position="383"/>
    </location>
</feature>
<dbReference type="Pfam" id="PF08447">
    <property type="entry name" value="PAS_3"/>
    <property type="match status" value="1"/>
</dbReference>
<dbReference type="SMART" id="SM00388">
    <property type="entry name" value="HisKA"/>
    <property type="match status" value="1"/>
</dbReference>
<feature type="domain" description="PAC" evidence="7">
    <location>
        <begin position="144"/>
        <end position="194"/>
    </location>
</feature>
<dbReference type="Gene3D" id="1.10.287.130">
    <property type="match status" value="1"/>
</dbReference>
<evidence type="ECO:0000259" key="6">
    <source>
        <dbReference type="PROSITE" id="PS50112"/>
    </source>
</evidence>
<feature type="domain" description="PAS" evidence="6">
    <location>
        <begin position="93"/>
        <end position="143"/>
    </location>
</feature>
<comment type="catalytic activity">
    <reaction evidence="1">
        <text>ATP + protein L-histidine = ADP + protein N-phospho-L-histidine.</text>
        <dbReference type="EC" id="2.7.13.3"/>
    </reaction>
</comment>
<evidence type="ECO:0000256" key="4">
    <source>
        <dbReference type="ARBA" id="ARBA00023012"/>
    </source>
</evidence>
<dbReference type="PANTHER" id="PTHR45339:SF1">
    <property type="entry name" value="HYBRID SIGNAL TRANSDUCTION HISTIDINE KINASE J"/>
    <property type="match status" value="1"/>
</dbReference>
<organism evidence="8 9">
    <name type="scientific">Paracoccus cavernae</name>
    <dbReference type="NCBI Taxonomy" id="1571207"/>
    <lineage>
        <taxon>Bacteria</taxon>
        <taxon>Pseudomonadati</taxon>
        <taxon>Pseudomonadota</taxon>
        <taxon>Alphaproteobacteria</taxon>
        <taxon>Rhodobacterales</taxon>
        <taxon>Paracoccaceae</taxon>
        <taxon>Paracoccus</taxon>
    </lineage>
</organism>
<evidence type="ECO:0000259" key="5">
    <source>
        <dbReference type="PROSITE" id="PS50109"/>
    </source>
</evidence>
<dbReference type="PROSITE" id="PS50112">
    <property type="entry name" value="PAS"/>
    <property type="match status" value="1"/>
</dbReference>
<dbReference type="InterPro" id="IPR003594">
    <property type="entry name" value="HATPase_dom"/>
</dbReference>
<dbReference type="NCBIfam" id="TIGR00229">
    <property type="entry name" value="sensory_box"/>
    <property type="match status" value="1"/>
</dbReference>
<dbReference type="CDD" id="cd00130">
    <property type="entry name" value="PAS"/>
    <property type="match status" value="1"/>
</dbReference>
<dbReference type="SMART" id="SM00086">
    <property type="entry name" value="PAC"/>
    <property type="match status" value="2"/>
</dbReference>
<dbReference type="InterPro" id="IPR003661">
    <property type="entry name" value="HisK_dim/P_dom"/>
</dbReference>
<name>A0ABT8D3M3_9RHOB</name>
<keyword evidence="3" id="KW-0597">Phosphoprotein</keyword>
<dbReference type="InterPro" id="IPR001610">
    <property type="entry name" value="PAC"/>
</dbReference>
<dbReference type="InterPro" id="IPR000014">
    <property type="entry name" value="PAS"/>
</dbReference>
<dbReference type="PANTHER" id="PTHR45339">
    <property type="entry name" value="HYBRID SIGNAL TRANSDUCTION HISTIDINE KINASE J"/>
    <property type="match status" value="1"/>
</dbReference>
<dbReference type="SUPFAM" id="SSF55874">
    <property type="entry name" value="ATPase domain of HSP90 chaperone/DNA topoisomerase II/histidine kinase"/>
    <property type="match status" value="1"/>
</dbReference>
<evidence type="ECO:0000256" key="1">
    <source>
        <dbReference type="ARBA" id="ARBA00000085"/>
    </source>
</evidence>
<keyword evidence="8" id="KW-0808">Transferase</keyword>
<dbReference type="Proteomes" id="UP001243846">
    <property type="component" value="Unassembled WGS sequence"/>
</dbReference>
<proteinExistence type="predicted"/>
<feature type="domain" description="PAC" evidence="7">
    <location>
        <begin position="7"/>
        <end position="59"/>
    </location>
</feature>
<protein>
    <recommendedName>
        <fullName evidence="2">histidine kinase</fullName>
        <ecNumber evidence="2">2.7.13.3</ecNumber>
    </recommendedName>
</protein>
<dbReference type="EMBL" id="JAUFRC010000001">
    <property type="protein sequence ID" value="MDN3711120.1"/>
    <property type="molecule type" value="Genomic_DNA"/>
</dbReference>
<dbReference type="GO" id="GO:0016301">
    <property type="term" value="F:kinase activity"/>
    <property type="evidence" value="ECO:0007669"/>
    <property type="project" value="UniProtKB-KW"/>
</dbReference>
<dbReference type="Gene3D" id="3.30.565.10">
    <property type="entry name" value="Histidine kinase-like ATPase, C-terminal domain"/>
    <property type="match status" value="1"/>
</dbReference>
<dbReference type="InterPro" id="IPR005467">
    <property type="entry name" value="His_kinase_dom"/>
</dbReference>
<reference evidence="9" key="1">
    <citation type="journal article" date="2019" name="Int. J. Syst. Evol. Microbiol.">
        <title>The Global Catalogue of Microorganisms (GCM) 10K type strain sequencing project: providing services to taxonomists for standard genome sequencing and annotation.</title>
        <authorList>
            <consortium name="The Broad Institute Genomics Platform"/>
            <consortium name="The Broad Institute Genome Sequencing Center for Infectious Disease"/>
            <person name="Wu L."/>
            <person name="Ma J."/>
        </authorList>
    </citation>
    <scope>NUCLEOTIDE SEQUENCE [LARGE SCALE GENOMIC DNA]</scope>
    <source>
        <strain evidence="9">CECT 8482</strain>
    </source>
</reference>
<dbReference type="PROSITE" id="PS50109">
    <property type="entry name" value="HIS_KIN"/>
    <property type="match status" value="1"/>
</dbReference>
<comment type="caution">
    <text evidence="8">The sequence shown here is derived from an EMBL/GenBank/DDBJ whole genome shotgun (WGS) entry which is preliminary data.</text>
</comment>
<dbReference type="Gene3D" id="3.30.450.20">
    <property type="entry name" value="PAS domain"/>
    <property type="match status" value="2"/>
</dbReference>
<accession>A0ABT8D3M3</accession>
<dbReference type="InterPro" id="IPR013655">
    <property type="entry name" value="PAS_fold_3"/>
</dbReference>
<evidence type="ECO:0000256" key="3">
    <source>
        <dbReference type="ARBA" id="ARBA00022553"/>
    </source>
</evidence>
<sequence>MENGTPYMVDVLHFTPDGGRFSAEVRGEPVYDANGKLTMISGTLQDVSLREAARIQMAAIADSLPNGAIYRIDFLSPEIGLSGDAATETEMVLSYISAGIEPLIGYSADAVAANPSLLVRSVHPEDRDRYLEASRLATLAQTNFECDFRVIRPDGTTAWLQVRSAPRLHEGGRVWDGIILDVTRAYETAEALRHAKEAAEAAERAKADFLATMSHEIRTPMNAVIGMTRLAMQTDLSPRQQNYLEKIDTSARVLLGIINDILDFSRIEAGAIDLEDIDFTLESVLETLSNATSLKAEEKGLEVIYAIAPEVARTMRGDPLRLGQILINLVGNAVKFTQKGEILVSVDTAGGTNPQDPRLLRFSVRDTGIGLEPEQMSMLFRPLPKPTTAPPAASAAPVSACRSVKSWSI</sequence>
<dbReference type="Pfam" id="PF02518">
    <property type="entry name" value="HATPase_c"/>
    <property type="match status" value="1"/>
</dbReference>
<dbReference type="InterPro" id="IPR036890">
    <property type="entry name" value="HATPase_C_sf"/>
</dbReference>
<evidence type="ECO:0000313" key="9">
    <source>
        <dbReference type="Proteomes" id="UP001243846"/>
    </source>
</evidence>
<evidence type="ECO:0000259" key="7">
    <source>
        <dbReference type="PROSITE" id="PS50113"/>
    </source>
</evidence>